<reference evidence="1 2" key="1">
    <citation type="submission" date="2016-10" db="EMBL/GenBank/DDBJ databases">
        <title>Draft Genome Sequence of Rhizobacteria Flavobacterium johnsoniae CI04.</title>
        <authorList>
            <person name="Bravo J.I."/>
            <person name="Lozano G.L."/>
            <person name="Handelsman J."/>
        </authorList>
    </citation>
    <scope>NUCLEOTIDE SEQUENCE [LARGE SCALE GENOMIC DNA]</scope>
    <source>
        <strain evidence="1 2">CI04</strain>
    </source>
</reference>
<name>A0A1J7BU55_FLAJO</name>
<dbReference type="AlphaFoldDB" id="A0A1J7BU55"/>
<protein>
    <submittedName>
        <fullName evidence="1">Uncharacterized protein</fullName>
    </submittedName>
</protein>
<dbReference type="Proteomes" id="UP000182826">
    <property type="component" value="Unassembled WGS sequence"/>
</dbReference>
<gene>
    <name evidence="1" type="ORF">BKM63_11445</name>
</gene>
<proteinExistence type="predicted"/>
<sequence length="1086" mass="125935">MTNTTTAILKDGTPVRIHLFDNPIFDVDGFLVQFTKPGIEPEKYRYHQHSEFKREDRKKPDLSGYYNEDLFLKYIQNIEPVPTLDKLTKYNFKNNLAIEGEEIIVSTIDFGTPYNYFYNTKNYTFNLQLAPDKRGVANYRKLIMENYRIVDSKINTDGQIPVTVLNNQSATPGGYFFKKNLGDFINNWAISNVQKSNFKRLMTLIVFKIREINRDILPIIASNTHFFDKEFKVANGIIDYDNFTDLEKLVFNFKKHWGYYYDTPLNGLPRPHKDDFEALFSTSSIYEDYLSYYSSLENFYQICYKTKSLSYYPSDDKIAYLLKILSPSALAVIPYSLIIKCIKQYLKFNLSQEDQRVLVKLVISITPSHANEFLDFLLEKENGAETNFQVIYDTLTDARLERYPFVNWFVDEQTNRKYFAFAIYELWKVSKYNLDYIRPGIVIPNPWPNFKGIDPENYFYINSQEFNKKNFLTFIPSSDQQIITSQQRFESSISDKKIDITKIYKQDTYAGAFSQHKIGSEYFGSFHLYQQISFCGYESNFDLRIPKSATLPAFLFHFIEEYDRLVDFDAGVALAANLTVDALLIYFTGGTSILKDLQYLKYTTKIGRALAGGIESTEAIEIWRGFKGASDIFALTAGSLTQINHYLITTENNEEKRKILEGCQKIFISLTFLGVGLSLAAQAHAVSEAGKVLDLIEALPSGVAHGLAPEMINLLTTLKGNKEVTLTLFGNKLNTLDLGDATNYILLKYNSVFTDAQRLKFMTDFQHIDDLAFWRLLNNGRNASGIRDGSYLDNWILLSEKGLEEAKFTTYICNQRRTDALLRFTDQSVLKPVVNPLSFERKIAFLDTFGDVDGVNFSKFVDEPQLVTYWKRYYDDGVFRTEFKAFGRDKIIIFLEKHGDIPSEVFQSLKVETNFKFNRLLKFPEATHNISYFNKRRAEMLKPFFVDSKTGNYIRLHEVDNYIELELKLNKKLRASLKHEAGDLVDDITGISYDTMGIPQDVIIPWTKNGINSVNYWFEEFKKSITEHFNKINKTPPLDYVVIDYKYFDQISLVVNSNPNFLKNQIDQFIIQNHNQYINKLIKLNY</sequence>
<dbReference type="OrthoDB" id="766911at2"/>
<dbReference type="EMBL" id="MLFK01000006">
    <property type="protein sequence ID" value="OIV42235.1"/>
    <property type="molecule type" value="Genomic_DNA"/>
</dbReference>
<comment type="caution">
    <text evidence="1">The sequence shown here is derived from an EMBL/GenBank/DDBJ whole genome shotgun (WGS) entry which is preliminary data.</text>
</comment>
<keyword evidence="2" id="KW-1185">Reference proteome</keyword>
<accession>A0A1J7BU55</accession>
<evidence type="ECO:0000313" key="1">
    <source>
        <dbReference type="EMBL" id="OIV42235.1"/>
    </source>
</evidence>
<organism evidence="1 2">
    <name type="scientific">Flavobacterium johnsoniae</name>
    <name type="common">Cytophaga johnsonae</name>
    <dbReference type="NCBI Taxonomy" id="986"/>
    <lineage>
        <taxon>Bacteria</taxon>
        <taxon>Pseudomonadati</taxon>
        <taxon>Bacteroidota</taxon>
        <taxon>Flavobacteriia</taxon>
        <taxon>Flavobacteriales</taxon>
        <taxon>Flavobacteriaceae</taxon>
        <taxon>Flavobacterium</taxon>
    </lineage>
</organism>
<evidence type="ECO:0000313" key="2">
    <source>
        <dbReference type="Proteomes" id="UP000182826"/>
    </source>
</evidence>
<dbReference type="RefSeq" id="WP_071636712.1">
    <property type="nucleotide sequence ID" value="NZ_MLFK01000006.1"/>
</dbReference>